<evidence type="ECO:0000313" key="10">
    <source>
        <dbReference type="Proteomes" id="UP000051952"/>
    </source>
</evidence>
<evidence type="ECO:0000256" key="4">
    <source>
        <dbReference type="ARBA" id="ARBA00022777"/>
    </source>
</evidence>
<keyword evidence="10" id="KW-1185">Reference proteome</keyword>
<organism evidence="9 10">
    <name type="scientific">Bodo saltans</name>
    <name type="common">Flagellated protozoan</name>
    <dbReference type="NCBI Taxonomy" id="75058"/>
    <lineage>
        <taxon>Eukaryota</taxon>
        <taxon>Discoba</taxon>
        <taxon>Euglenozoa</taxon>
        <taxon>Kinetoplastea</taxon>
        <taxon>Metakinetoplastina</taxon>
        <taxon>Eubodonida</taxon>
        <taxon>Bodonidae</taxon>
        <taxon>Bodo</taxon>
    </lineage>
</organism>
<keyword evidence="1" id="KW-0723">Serine/threonine-protein kinase</keyword>
<feature type="region of interest" description="Disordered" evidence="7">
    <location>
        <begin position="467"/>
        <end position="509"/>
    </location>
</feature>
<evidence type="ECO:0000313" key="9">
    <source>
        <dbReference type="EMBL" id="CUG92973.1"/>
    </source>
</evidence>
<dbReference type="PANTHER" id="PTHR22974">
    <property type="entry name" value="MIXED LINEAGE PROTEIN KINASE"/>
    <property type="match status" value="1"/>
</dbReference>
<protein>
    <submittedName>
        <fullName evidence="9">Protein kinase, putative</fullName>
    </submittedName>
</protein>
<dbReference type="GO" id="GO:0004674">
    <property type="term" value="F:protein serine/threonine kinase activity"/>
    <property type="evidence" value="ECO:0007669"/>
    <property type="project" value="UniProtKB-KW"/>
</dbReference>
<dbReference type="InterPro" id="IPR017441">
    <property type="entry name" value="Protein_kinase_ATP_BS"/>
</dbReference>
<feature type="region of interest" description="Disordered" evidence="7">
    <location>
        <begin position="26"/>
        <end position="77"/>
    </location>
</feature>
<accession>A0A0S4JN77</accession>
<dbReference type="AlphaFoldDB" id="A0A0S4JN77"/>
<feature type="binding site" evidence="6">
    <location>
        <position position="742"/>
    </location>
    <ligand>
        <name>ATP</name>
        <dbReference type="ChEBI" id="CHEBI:30616"/>
    </ligand>
</feature>
<name>A0A0S4JN77_BODSA</name>
<feature type="non-terminal residue" evidence="9">
    <location>
        <position position="750"/>
    </location>
</feature>
<dbReference type="SUPFAM" id="SSF56112">
    <property type="entry name" value="Protein kinase-like (PK-like)"/>
    <property type="match status" value="2"/>
</dbReference>
<dbReference type="InterPro" id="IPR011009">
    <property type="entry name" value="Kinase-like_dom_sf"/>
</dbReference>
<dbReference type="PROSITE" id="PS00107">
    <property type="entry name" value="PROTEIN_KINASE_ATP"/>
    <property type="match status" value="1"/>
</dbReference>
<dbReference type="VEuPathDB" id="TriTrypDB:BSAL_40095"/>
<gene>
    <name evidence="9" type="ORF">BSAL_40095</name>
</gene>
<keyword evidence="2" id="KW-0808">Transferase</keyword>
<evidence type="ECO:0000256" key="6">
    <source>
        <dbReference type="PROSITE-ProRule" id="PRU10141"/>
    </source>
</evidence>
<feature type="domain" description="Protein kinase" evidence="8">
    <location>
        <begin position="713"/>
        <end position="750"/>
    </location>
</feature>
<dbReference type="PANTHER" id="PTHR22974:SF23">
    <property type="entry name" value="TOUSLED-LIKE KINASE, ISOFORM G"/>
    <property type="match status" value="1"/>
</dbReference>
<feature type="compositionally biased region" description="Basic and acidic residues" evidence="7">
    <location>
        <begin position="487"/>
        <end position="498"/>
    </location>
</feature>
<keyword evidence="5 6" id="KW-0067">ATP-binding</keyword>
<evidence type="ECO:0000256" key="1">
    <source>
        <dbReference type="ARBA" id="ARBA00022527"/>
    </source>
</evidence>
<dbReference type="InterPro" id="IPR000719">
    <property type="entry name" value="Prot_kinase_dom"/>
</dbReference>
<evidence type="ECO:0000256" key="5">
    <source>
        <dbReference type="ARBA" id="ARBA00022840"/>
    </source>
</evidence>
<evidence type="ECO:0000256" key="2">
    <source>
        <dbReference type="ARBA" id="ARBA00022679"/>
    </source>
</evidence>
<dbReference type="GO" id="GO:0035556">
    <property type="term" value="P:intracellular signal transduction"/>
    <property type="evidence" value="ECO:0007669"/>
    <property type="project" value="TreeGrafter"/>
</dbReference>
<keyword evidence="3 6" id="KW-0547">Nucleotide-binding</keyword>
<reference evidence="10" key="1">
    <citation type="submission" date="2015-09" db="EMBL/GenBank/DDBJ databases">
        <authorList>
            <consortium name="Pathogen Informatics"/>
        </authorList>
    </citation>
    <scope>NUCLEOTIDE SEQUENCE [LARGE SCALE GENOMIC DNA]</scope>
    <source>
        <strain evidence="10">Lake Konstanz</strain>
    </source>
</reference>
<dbReference type="GO" id="GO:0005524">
    <property type="term" value="F:ATP binding"/>
    <property type="evidence" value="ECO:0007669"/>
    <property type="project" value="UniProtKB-UniRule"/>
</dbReference>
<proteinExistence type="predicted"/>
<sequence length="750" mass="82215">MDSEQQLLPPLERVISSGALTAVDDERKFHVAHENGAPPQFDKQLHRQQQHRDSMTAAPQPEAVQHPPPPHPRSSSFHATRRTLVESINTSIFSTASFFSSSSSSTTTPLMSNAVVALDRCVNASRKAPLPSSIQEVIDISQRQNTHATLAPSVREQNAWLVSQLQQRLQKVQRDHVVAKIMMLTHDLLVYGSRDFASALAPVAESFFDPDSLFAAVNDFRTKSGGATVASSSSSTSAAAAAQKQKSYSGVCGDPNVYEHATRYFIAYVHALLQFQLRHRSVDNFLDPDSPDVSLRIVNNIDEFWTPSMRDTTLSCMVLAKFLIAANVAVPCDCAVFAEIMRRYIADSKRLYYVTCRSVQLKFATWNTTSVTPVTEIRKNMHCVKQYGRLTLHLNDFYDSLRALPDSAGVDKSTIPDRFREFPAHMKEKGAKKLALLEAIDAIKIDSLESVLLSTTIAVDTVSAGGASSSVKTSTATALTSSLGEGSDGHTHLSEEVRPPPPPSDVQLPQHEREGTVTKFTDLPKDPLPALVAIIEEERDDVESFATAQSFMAEQIASVERCGFERVLHSSSDDSGGNSRGENKRSCVDLAPLMPLHDDANGVVAPDRAAPRVQDRFRVMLNQVLGKGGFGIVYKAWDEEEGRHVACKEVKLGDEVGFERVLHSSSDDSGGNSRGENKRSCVDLAPLMPLHDDANGVVAPDRAAPRVQDRFRVMLNQVLGKGGFGIVYKAWDEEEGRHVACKEVKLGDEV</sequence>
<dbReference type="PROSITE" id="PS50011">
    <property type="entry name" value="PROTEIN_KINASE_DOM"/>
    <property type="match status" value="1"/>
</dbReference>
<dbReference type="Gene3D" id="3.30.200.20">
    <property type="entry name" value="Phosphorylase Kinase, domain 1"/>
    <property type="match status" value="2"/>
</dbReference>
<evidence type="ECO:0000256" key="7">
    <source>
        <dbReference type="SAM" id="MobiDB-lite"/>
    </source>
</evidence>
<keyword evidence="4 9" id="KW-0418">Kinase</keyword>
<evidence type="ECO:0000256" key="3">
    <source>
        <dbReference type="ARBA" id="ARBA00022741"/>
    </source>
</evidence>
<evidence type="ECO:0000259" key="8">
    <source>
        <dbReference type="PROSITE" id="PS50011"/>
    </source>
</evidence>
<dbReference type="Proteomes" id="UP000051952">
    <property type="component" value="Unassembled WGS sequence"/>
</dbReference>
<dbReference type="EMBL" id="CYKH01002099">
    <property type="protein sequence ID" value="CUG92973.1"/>
    <property type="molecule type" value="Genomic_DNA"/>
</dbReference>
<dbReference type="GO" id="GO:0005634">
    <property type="term" value="C:nucleus"/>
    <property type="evidence" value="ECO:0007669"/>
    <property type="project" value="TreeGrafter"/>
</dbReference>
<dbReference type="GO" id="GO:0007059">
    <property type="term" value="P:chromosome segregation"/>
    <property type="evidence" value="ECO:0007669"/>
    <property type="project" value="TreeGrafter"/>
</dbReference>
<feature type="compositionally biased region" description="Low complexity" evidence="7">
    <location>
        <begin position="467"/>
        <end position="484"/>
    </location>
</feature>